<sequence length="318" mass="35925">MAVQQTEPDLNLVRDALSSSTLSHGLKLIGDYRTSQVIFGAFLGQRRFDDWLSRYNIPRHTLAARLKSLVQMEVLRPRLYQERPMRYAYHLTAKGMALYDSVLMIWDWEQRFGERQAVLPARLLHRQCGHACHPELACTSCGERTTMHQLDYALQPNSRLLHDGGEAMRTPRLRTSAGEGEGFALGLRVDRWSLLIIAAITLGCHHFDQLSHVLRIAPGVLSKRLASMVDSHFLVCAADREDARRKRYALTPASRGLFGYIVCLATWSGGQHFHEPSSIQPRHKACGHAFVPQVTCSHCHQPLRPWDVAFETPAGETP</sequence>
<proteinExistence type="predicted"/>
<dbReference type="Pfam" id="PF01638">
    <property type="entry name" value="HxlR"/>
    <property type="match status" value="2"/>
</dbReference>
<dbReference type="SUPFAM" id="SSF46785">
    <property type="entry name" value="Winged helix' DNA-binding domain"/>
    <property type="match status" value="2"/>
</dbReference>
<dbReference type="OrthoDB" id="9807069at2"/>
<evidence type="ECO:0000313" key="6">
    <source>
        <dbReference type="Proteomes" id="UP000306236"/>
    </source>
</evidence>
<feature type="domain" description="HTH hxlR-type" evidence="4">
    <location>
        <begin position="170"/>
        <end position="276"/>
    </location>
</feature>
<name>A0A4S5BKJ1_9BURK</name>
<dbReference type="Gene3D" id="1.10.10.10">
    <property type="entry name" value="Winged helix-like DNA-binding domain superfamily/Winged helix DNA-binding domain"/>
    <property type="match status" value="2"/>
</dbReference>
<organism evidence="5 6">
    <name type="scientific">Lampropedia aestuarii</name>
    <dbReference type="NCBI Taxonomy" id="2562762"/>
    <lineage>
        <taxon>Bacteria</taxon>
        <taxon>Pseudomonadati</taxon>
        <taxon>Pseudomonadota</taxon>
        <taxon>Betaproteobacteria</taxon>
        <taxon>Burkholderiales</taxon>
        <taxon>Comamonadaceae</taxon>
        <taxon>Lampropedia</taxon>
    </lineage>
</organism>
<keyword evidence="3" id="KW-0804">Transcription</keyword>
<evidence type="ECO:0000256" key="2">
    <source>
        <dbReference type="ARBA" id="ARBA00023125"/>
    </source>
</evidence>
<dbReference type="GO" id="GO:0003677">
    <property type="term" value="F:DNA binding"/>
    <property type="evidence" value="ECO:0007669"/>
    <property type="project" value="UniProtKB-KW"/>
</dbReference>
<dbReference type="PANTHER" id="PTHR33204">
    <property type="entry name" value="TRANSCRIPTIONAL REGULATOR, MARR FAMILY"/>
    <property type="match status" value="1"/>
</dbReference>
<dbReference type="InterPro" id="IPR002577">
    <property type="entry name" value="HTH_HxlR"/>
</dbReference>
<accession>A0A4S5BKJ1</accession>
<evidence type="ECO:0000256" key="3">
    <source>
        <dbReference type="ARBA" id="ARBA00023163"/>
    </source>
</evidence>
<keyword evidence="1" id="KW-0805">Transcription regulation</keyword>
<protein>
    <recommendedName>
        <fullName evidence="4">HTH hxlR-type domain-containing protein</fullName>
    </recommendedName>
</protein>
<dbReference type="PROSITE" id="PS51118">
    <property type="entry name" value="HTH_HXLR"/>
    <property type="match status" value="2"/>
</dbReference>
<evidence type="ECO:0000256" key="1">
    <source>
        <dbReference type="ARBA" id="ARBA00023015"/>
    </source>
</evidence>
<evidence type="ECO:0000259" key="4">
    <source>
        <dbReference type="PROSITE" id="PS51118"/>
    </source>
</evidence>
<keyword evidence="6" id="KW-1185">Reference proteome</keyword>
<dbReference type="InterPro" id="IPR036388">
    <property type="entry name" value="WH-like_DNA-bd_sf"/>
</dbReference>
<comment type="caution">
    <text evidence="5">The sequence shown here is derived from an EMBL/GenBank/DDBJ whole genome shotgun (WGS) entry which is preliminary data.</text>
</comment>
<dbReference type="PANTHER" id="PTHR33204:SF18">
    <property type="entry name" value="TRANSCRIPTIONAL REGULATORY PROTEIN"/>
    <property type="match status" value="1"/>
</dbReference>
<reference evidence="5 6" key="1">
    <citation type="submission" date="2019-04" db="EMBL/GenBank/DDBJ databases">
        <title>Lampropedia sp YIM MLB12 draf genome.</title>
        <authorList>
            <person name="Wang Y.-X."/>
        </authorList>
    </citation>
    <scope>NUCLEOTIDE SEQUENCE [LARGE SCALE GENOMIC DNA]</scope>
    <source>
        <strain evidence="5 6">YIM MLB12</strain>
    </source>
</reference>
<evidence type="ECO:0000313" key="5">
    <source>
        <dbReference type="EMBL" id="THJ31375.1"/>
    </source>
</evidence>
<dbReference type="AlphaFoldDB" id="A0A4S5BKJ1"/>
<dbReference type="RefSeq" id="WP_136407537.1">
    <property type="nucleotide sequence ID" value="NZ_SSWX01000024.1"/>
</dbReference>
<dbReference type="Proteomes" id="UP000306236">
    <property type="component" value="Unassembled WGS sequence"/>
</dbReference>
<gene>
    <name evidence="5" type="ORF">E8K88_15260</name>
</gene>
<dbReference type="InterPro" id="IPR036390">
    <property type="entry name" value="WH_DNA-bd_sf"/>
</dbReference>
<feature type="domain" description="HTH hxlR-type" evidence="4">
    <location>
        <begin position="19"/>
        <end position="117"/>
    </location>
</feature>
<keyword evidence="2" id="KW-0238">DNA-binding</keyword>
<dbReference type="EMBL" id="SSWX01000024">
    <property type="protein sequence ID" value="THJ31375.1"/>
    <property type="molecule type" value="Genomic_DNA"/>
</dbReference>